<dbReference type="InterPro" id="IPR029068">
    <property type="entry name" value="Glyas_Bleomycin-R_OHBP_Dase"/>
</dbReference>
<gene>
    <name evidence="5" type="ORF">SNE35_15355</name>
</gene>
<dbReference type="InterPro" id="IPR037523">
    <property type="entry name" value="VOC_core"/>
</dbReference>
<evidence type="ECO:0000256" key="1">
    <source>
        <dbReference type="ARBA" id="ARBA00011051"/>
    </source>
</evidence>
<comment type="similarity">
    <text evidence="1">Belongs to the bleomycin resistance protein family.</text>
</comment>
<comment type="caution">
    <text evidence="5">The sequence shown here is derived from an EMBL/GenBank/DDBJ whole genome shotgun (WGS) entry which is preliminary data.</text>
</comment>
<dbReference type="Pfam" id="PF19581">
    <property type="entry name" value="Glyoxalase_7"/>
    <property type="match status" value="1"/>
</dbReference>
<proteinExistence type="inferred from homology"/>
<dbReference type="EMBL" id="JAXCLA010000004">
    <property type="protein sequence ID" value="MDY0745897.1"/>
    <property type="molecule type" value="Genomic_DNA"/>
</dbReference>
<dbReference type="CDD" id="cd08349">
    <property type="entry name" value="BLMA_like"/>
    <property type="match status" value="1"/>
</dbReference>
<feature type="domain" description="VOC" evidence="4">
    <location>
        <begin position="4"/>
        <end position="121"/>
    </location>
</feature>
<sequence>MSFQLHAPTPVLRIFDEALARDFYVGFLGFAVDWEHRFGDNFPLYMQVSQGDCQLHLSGHHGDCCPGASLRIVTPALDALHQQLSAADYKHAKPGIELKPWGSREMTVTDPFGNRLTFVEDAEP</sequence>
<name>A0ABU5DHY0_9BURK</name>
<dbReference type="Proteomes" id="UP001285263">
    <property type="component" value="Unassembled WGS sequence"/>
</dbReference>
<organism evidence="5 6">
    <name type="scientific">Roseateles agri</name>
    <dbReference type="NCBI Taxonomy" id="3098619"/>
    <lineage>
        <taxon>Bacteria</taxon>
        <taxon>Pseudomonadati</taxon>
        <taxon>Pseudomonadota</taxon>
        <taxon>Betaproteobacteria</taxon>
        <taxon>Burkholderiales</taxon>
        <taxon>Sphaerotilaceae</taxon>
        <taxon>Roseateles</taxon>
    </lineage>
</organism>
<evidence type="ECO:0000313" key="6">
    <source>
        <dbReference type="Proteomes" id="UP001285263"/>
    </source>
</evidence>
<accession>A0ABU5DHY0</accession>
<reference evidence="5 6" key="1">
    <citation type="submission" date="2023-11" db="EMBL/GenBank/DDBJ databases">
        <title>Paucibacter sp. nov., isolated from fresh soil in Korea.</title>
        <authorList>
            <person name="Le N.T.T."/>
        </authorList>
    </citation>
    <scope>NUCLEOTIDE SEQUENCE [LARGE SCALE GENOMIC DNA]</scope>
    <source>
        <strain evidence="5 6">R3-3</strain>
    </source>
</reference>
<dbReference type="InterPro" id="IPR000335">
    <property type="entry name" value="Bleomycin-R"/>
</dbReference>
<evidence type="ECO:0000313" key="5">
    <source>
        <dbReference type="EMBL" id="MDY0745897.1"/>
    </source>
</evidence>
<dbReference type="Gene3D" id="3.10.180.10">
    <property type="entry name" value="2,3-Dihydroxybiphenyl 1,2-Dioxygenase, domain 1"/>
    <property type="match status" value="1"/>
</dbReference>
<keyword evidence="3" id="KW-0046">Antibiotic resistance</keyword>
<keyword evidence="6" id="KW-1185">Reference proteome</keyword>
<evidence type="ECO:0000259" key="4">
    <source>
        <dbReference type="PROSITE" id="PS51819"/>
    </source>
</evidence>
<dbReference type="RefSeq" id="WP_320423788.1">
    <property type="nucleotide sequence ID" value="NZ_JAXCLA010000004.1"/>
</dbReference>
<evidence type="ECO:0000256" key="3">
    <source>
        <dbReference type="ARBA" id="ARBA00023251"/>
    </source>
</evidence>
<evidence type="ECO:0000256" key="2">
    <source>
        <dbReference type="ARBA" id="ARBA00021572"/>
    </source>
</evidence>
<protein>
    <recommendedName>
        <fullName evidence="2">Bleomycin resistance protein</fullName>
    </recommendedName>
</protein>
<dbReference type="SUPFAM" id="SSF54593">
    <property type="entry name" value="Glyoxalase/Bleomycin resistance protein/Dihydroxybiphenyl dioxygenase"/>
    <property type="match status" value="1"/>
</dbReference>
<dbReference type="PROSITE" id="PS51819">
    <property type="entry name" value="VOC"/>
    <property type="match status" value="1"/>
</dbReference>